<evidence type="ECO:0000256" key="1">
    <source>
        <dbReference type="SAM" id="Phobius"/>
    </source>
</evidence>
<dbReference type="EMBL" id="CP095073">
    <property type="protein sequence ID" value="UOQ42697.1"/>
    <property type="molecule type" value="Genomic_DNA"/>
</dbReference>
<dbReference type="InterPro" id="IPR014617">
    <property type="entry name" value="YphA_Bacsu"/>
</dbReference>
<keyword evidence="3" id="KW-1185">Reference proteome</keyword>
<feature type="transmembrane region" description="Helical" evidence="1">
    <location>
        <begin position="72"/>
        <end position="94"/>
    </location>
</feature>
<accession>A0ABY4EE26</accession>
<sequence length="197" mass="22792">MEAQYYWYCWFVFIIVYFLFPPSHLQKGLSVFVLLLMSSYGLFQNTGFHDILLLGIVVIFGLIFWINEQKSLVTHFWPFILCLGYAACQMFLFIHPIWHQFPGFELSLVLFILVLHWFSGSFSSAVGFWMLVNGLGSLVTIVVLEEVEVEQVIIAENIIVFLLKGMVLLFILFGMARLKRSVRRSRNQSRKKGAAHA</sequence>
<feature type="transmembrane region" description="Helical" evidence="1">
    <location>
        <begin position="5"/>
        <end position="20"/>
    </location>
</feature>
<proteinExistence type="predicted"/>
<feature type="transmembrane region" description="Helical" evidence="1">
    <location>
        <begin position="152"/>
        <end position="176"/>
    </location>
</feature>
<dbReference type="Pfam" id="PF24124">
    <property type="entry name" value="YphA"/>
    <property type="match status" value="1"/>
</dbReference>
<keyword evidence="1" id="KW-1133">Transmembrane helix</keyword>
<keyword evidence="1" id="KW-0812">Transmembrane</keyword>
<reference evidence="2 3" key="1">
    <citation type="submission" date="2022-04" db="EMBL/GenBank/DDBJ databases">
        <title>Halobacillus sp. isolated from saltern.</title>
        <authorList>
            <person name="Won M."/>
            <person name="Lee C.-M."/>
            <person name="Woen H.-Y."/>
            <person name="Kwon S.-W."/>
        </authorList>
    </citation>
    <scope>NUCLEOTIDE SEQUENCE [LARGE SCALE GENOMIC DNA]</scope>
    <source>
        <strain evidence="2 3">SSBR10-3</strain>
    </source>
</reference>
<dbReference type="Proteomes" id="UP000831787">
    <property type="component" value="Chromosome"/>
</dbReference>
<gene>
    <name evidence="2" type="ORF">MUN89_12020</name>
</gene>
<evidence type="ECO:0000313" key="3">
    <source>
        <dbReference type="Proteomes" id="UP000831787"/>
    </source>
</evidence>
<feature type="transmembrane region" description="Helical" evidence="1">
    <location>
        <begin position="50"/>
        <end position="66"/>
    </location>
</feature>
<evidence type="ECO:0000313" key="2">
    <source>
        <dbReference type="EMBL" id="UOQ42697.1"/>
    </source>
</evidence>
<keyword evidence="1" id="KW-0472">Membrane</keyword>
<protein>
    <submittedName>
        <fullName evidence="2">Uncharacterized protein</fullName>
    </submittedName>
</protein>
<feature type="transmembrane region" description="Helical" evidence="1">
    <location>
        <begin position="106"/>
        <end position="132"/>
    </location>
</feature>
<name>A0ABY4EE26_9BACI</name>
<dbReference type="RefSeq" id="WP_244708020.1">
    <property type="nucleotide sequence ID" value="NZ_CP095073.1"/>
</dbReference>
<organism evidence="2 3">
    <name type="scientific">Halobacillus salinarum</name>
    <dbReference type="NCBI Taxonomy" id="2932257"/>
    <lineage>
        <taxon>Bacteria</taxon>
        <taxon>Bacillati</taxon>
        <taxon>Bacillota</taxon>
        <taxon>Bacilli</taxon>
        <taxon>Bacillales</taxon>
        <taxon>Bacillaceae</taxon>
        <taxon>Halobacillus</taxon>
    </lineage>
</organism>